<dbReference type="AlphaFoldDB" id="A0A066YXC0"/>
<dbReference type="InterPro" id="IPR036388">
    <property type="entry name" value="WH-like_DNA-bd_sf"/>
</dbReference>
<reference evidence="5 6" key="1">
    <citation type="submission" date="2014-05" db="EMBL/GenBank/DDBJ databases">
        <title>Draft Genome Sequence of Kitasatospora cheerisanensis KCTC 2395.</title>
        <authorList>
            <person name="Nam D.H."/>
        </authorList>
    </citation>
    <scope>NUCLEOTIDE SEQUENCE [LARGE SCALE GENOMIC DNA]</scope>
    <source>
        <strain evidence="5 6">KCTC 2395</strain>
    </source>
</reference>
<dbReference type="EMBL" id="JNBY01000106">
    <property type="protein sequence ID" value="KDN82590.1"/>
    <property type="molecule type" value="Genomic_DNA"/>
</dbReference>
<dbReference type="eggNOG" id="COG1802">
    <property type="taxonomic scope" value="Bacteria"/>
</dbReference>
<keyword evidence="3" id="KW-0804">Transcription</keyword>
<keyword evidence="6" id="KW-1185">Reference proteome</keyword>
<feature type="domain" description="HTH gntR-type" evidence="4">
    <location>
        <begin position="1"/>
        <end position="66"/>
    </location>
</feature>
<dbReference type="GO" id="GO:0003700">
    <property type="term" value="F:DNA-binding transcription factor activity"/>
    <property type="evidence" value="ECO:0007669"/>
    <property type="project" value="InterPro"/>
</dbReference>
<name>A0A066YXC0_9ACTN</name>
<evidence type="ECO:0000256" key="2">
    <source>
        <dbReference type="ARBA" id="ARBA00023125"/>
    </source>
</evidence>
<dbReference type="Proteomes" id="UP000027178">
    <property type="component" value="Unassembled WGS sequence"/>
</dbReference>
<sequence length="102" mass="10943">MQTESTRHNLRALILDGRYPPGARLGEVEVAATLGVSRTPVREAFRALTADGLLAAAGRGVRVVELSAEELAHVYRVRAALEALTAELAAERQRAGRLARPS</sequence>
<dbReference type="PANTHER" id="PTHR43537:SF24">
    <property type="entry name" value="GLUCONATE OPERON TRANSCRIPTIONAL REPRESSOR"/>
    <property type="match status" value="1"/>
</dbReference>
<dbReference type="SUPFAM" id="SSF46785">
    <property type="entry name" value="Winged helix' DNA-binding domain"/>
    <property type="match status" value="1"/>
</dbReference>
<dbReference type="Pfam" id="PF00392">
    <property type="entry name" value="GntR"/>
    <property type="match status" value="1"/>
</dbReference>
<evidence type="ECO:0000313" key="5">
    <source>
        <dbReference type="EMBL" id="KDN82590.1"/>
    </source>
</evidence>
<dbReference type="GO" id="GO:0003677">
    <property type="term" value="F:DNA binding"/>
    <property type="evidence" value="ECO:0007669"/>
    <property type="project" value="UniProtKB-KW"/>
</dbReference>
<dbReference type="InterPro" id="IPR036390">
    <property type="entry name" value="WH_DNA-bd_sf"/>
</dbReference>
<dbReference type="PRINTS" id="PR00035">
    <property type="entry name" value="HTHGNTR"/>
</dbReference>
<dbReference type="InterPro" id="IPR000524">
    <property type="entry name" value="Tscrpt_reg_HTH_GntR"/>
</dbReference>
<dbReference type="CDD" id="cd07377">
    <property type="entry name" value="WHTH_GntR"/>
    <property type="match status" value="1"/>
</dbReference>
<proteinExistence type="predicted"/>
<keyword evidence="2" id="KW-0238">DNA-binding</keyword>
<comment type="caution">
    <text evidence="5">The sequence shown here is derived from an EMBL/GenBank/DDBJ whole genome shotgun (WGS) entry which is preliminary data.</text>
</comment>
<accession>A0A066YXC0</accession>
<dbReference type="Gene3D" id="1.10.10.10">
    <property type="entry name" value="Winged helix-like DNA-binding domain superfamily/Winged helix DNA-binding domain"/>
    <property type="match status" value="1"/>
</dbReference>
<evidence type="ECO:0000259" key="4">
    <source>
        <dbReference type="PROSITE" id="PS50949"/>
    </source>
</evidence>
<dbReference type="SMART" id="SM00345">
    <property type="entry name" value="HTH_GNTR"/>
    <property type="match status" value="1"/>
</dbReference>
<gene>
    <name evidence="5" type="ORF">KCH_56590</name>
</gene>
<evidence type="ECO:0000313" key="6">
    <source>
        <dbReference type="Proteomes" id="UP000027178"/>
    </source>
</evidence>
<keyword evidence="1" id="KW-0805">Transcription regulation</keyword>
<dbReference type="PANTHER" id="PTHR43537">
    <property type="entry name" value="TRANSCRIPTIONAL REGULATOR, GNTR FAMILY"/>
    <property type="match status" value="1"/>
</dbReference>
<organism evidence="5 6">
    <name type="scientific">Kitasatospora cheerisanensis KCTC 2395</name>
    <dbReference type="NCBI Taxonomy" id="1348663"/>
    <lineage>
        <taxon>Bacteria</taxon>
        <taxon>Bacillati</taxon>
        <taxon>Actinomycetota</taxon>
        <taxon>Actinomycetes</taxon>
        <taxon>Kitasatosporales</taxon>
        <taxon>Streptomycetaceae</taxon>
        <taxon>Kitasatospora</taxon>
    </lineage>
</organism>
<dbReference type="PROSITE" id="PS50949">
    <property type="entry name" value="HTH_GNTR"/>
    <property type="match status" value="1"/>
</dbReference>
<protein>
    <submittedName>
        <fullName evidence="5">GntR family transcriptional regulator</fullName>
    </submittedName>
</protein>
<dbReference type="RefSeq" id="WP_244305444.1">
    <property type="nucleotide sequence ID" value="NZ_KK853997.1"/>
</dbReference>
<dbReference type="PATRIC" id="fig|1348663.4.peg.5478"/>
<evidence type="ECO:0000256" key="3">
    <source>
        <dbReference type="ARBA" id="ARBA00023163"/>
    </source>
</evidence>
<evidence type="ECO:0000256" key="1">
    <source>
        <dbReference type="ARBA" id="ARBA00023015"/>
    </source>
</evidence>
<dbReference type="HOGENOM" id="CLU_2273596_0_0_11"/>